<sequence>MVDQLSECLSNVKHAAKSGGLVWAAPALTRIVSVLNMGDKIVSSIHLKPCSEMHSTVNVDRRLSTDCSSLEDCARKRSIDGSTHSSQTRHSPEVKRPRVQYPSNVTSATCASGMDPRVLQAIAYAQLHLNRDTQKIFL</sequence>
<reference evidence="2" key="1">
    <citation type="submission" date="2021-06" db="EMBL/GenBank/DDBJ databases">
        <title>Parelaphostrongylus tenuis whole genome reference sequence.</title>
        <authorList>
            <person name="Garwood T.J."/>
            <person name="Larsen P.A."/>
            <person name="Fountain-Jones N.M."/>
            <person name="Garbe J.R."/>
            <person name="Macchietto M.G."/>
            <person name="Kania S.A."/>
            <person name="Gerhold R.W."/>
            <person name="Richards J.E."/>
            <person name="Wolf T.M."/>
        </authorList>
    </citation>
    <scope>NUCLEOTIDE SEQUENCE</scope>
    <source>
        <strain evidence="2">MNPRO001-30</strain>
        <tissue evidence="2">Meninges</tissue>
    </source>
</reference>
<feature type="region of interest" description="Disordered" evidence="1">
    <location>
        <begin position="78"/>
        <end position="99"/>
    </location>
</feature>
<dbReference type="AlphaFoldDB" id="A0AAD5MM50"/>
<feature type="compositionally biased region" description="Polar residues" evidence="1">
    <location>
        <begin position="80"/>
        <end position="89"/>
    </location>
</feature>
<protein>
    <submittedName>
        <fullName evidence="2">Uncharacterized protein</fullName>
    </submittedName>
</protein>
<keyword evidence="3" id="KW-1185">Reference proteome</keyword>
<comment type="caution">
    <text evidence="2">The sequence shown here is derived from an EMBL/GenBank/DDBJ whole genome shotgun (WGS) entry which is preliminary data.</text>
</comment>
<name>A0AAD5MM50_PARTN</name>
<gene>
    <name evidence="2" type="ORF">KIN20_020134</name>
</gene>
<dbReference type="EMBL" id="JAHQIW010004071">
    <property type="protein sequence ID" value="KAJ1360992.1"/>
    <property type="molecule type" value="Genomic_DNA"/>
</dbReference>
<accession>A0AAD5MM50</accession>
<evidence type="ECO:0000313" key="3">
    <source>
        <dbReference type="Proteomes" id="UP001196413"/>
    </source>
</evidence>
<evidence type="ECO:0000256" key="1">
    <source>
        <dbReference type="SAM" id="MobiDB-lite"/>
    </source>
</evidence>
<organism evidence="2 3">
    <name type="scientific">Parelaphostrongylus tenuis</name>
    <name type="common">Meningeal worm</name>
    <dbReference type="NCBI Taxonomy" id="148309"/>
    <lineage>
        <taxon>Eukaryota</taxon>
        <taxon>Metazoa</taxon>
        <taxon>Ecdysozoa</taxon>
        <taxon>Nematoda</taxon>
        <taxon>Chromadorea</taxon>
        <taxon>Rhabditida</taxon>
        <taxon>Rhabditina</taxon>
        <taxon>Rhabditomorpha</taxon>
        <taxon>Strongyloidea</taxon>
        <taxon>Metastrongylidae</taxon>
        <taxon>Parelaphostrongylus</taxon>
    </lineage>
</organism>
<evidence type="ECO:0000313" key="2">
    <source>
        <dbReference type="EMBL" id="KAJ1360992.1"/>
    </source>
</evidence>
<dbReference type="Proteomes" id="UP001196413">
    <property type="component" value="Unassembled WGS sequence"/>
</dbReference>
<proteinExistence type="predicted"/>